<evidence type="ECO:0000256" key="1">
    <source>
        <dbReference type="SAM" id="MobiDB-lite"/>
    </source>
</evidence>
<feature type="region of interest" description="Disordered" evidence="1">
    <location>
        <begin position="285"/>
        <end position="364"/>
    </location>
</feature>
<dbReference type="RefSeq" id="XP_016290161.1">
    <property type="nucleotide sequence ID" value="XM_016438844.1"/>
</dbReference>
<feature type="region of interest" description="Disordered" evidence="1">
    <location>
        <begin position="1"/>
        <end position="23"/>
    </location>
</feature>
<feature type="region of interest" description="Disordered" evidence="1">
    <location>
        <begin position="413"/>
        <end position="432"/>
    </location>
</feature>
<feature type="region of interest" description="Disordered" evidence="1">
    <location>
        <begin position="168"/>
        <end position="201"/>
    </location>
</feature>
<dbReference type="OrthoDB" id="2337158at2759"/>
<evidence type="ECO:0000313" key="2">
    <source>
        <dbReference type="EMBL" id="EST05172.1"/>
    </source>
</evidence>
<sequence length="884" mass="98078">MTDDDKSATPTRKPRRPFTQLPSALAQLVDDRFDEDQYDQAVDLLDQLKAEGLTPIKSLIQKLVALNLCSLAPGQVASTSRWTLDHQLHDISSRLLTQSRDRKGGQNAMKAASAASDKPSPSAVLKASSLLIQYSRLGADITGQGGDAQAESGRQECLLARHMLEALPSQRRPLQTTSRSVSPESSRKGRRGSARLDDDDHDASFNLSSIERWVRNDFHRAEDVWDLLCDRRFSNPTEIENVALARVSEFWMNESERKRYQKQLQSASTSHRRLEDRLKEIRWKKLNGAQSSDSSDTDTDDSSDDENDDLRLRVSLPGRAAKRSSAKTKGKGKTTSPSEKPAKRIRIAKPAATVRDDDEAHQSKVKMTEGAWRTLPVLLRLWDRATPQDVAATAEATAASDDEPALLWQFPRSHSARQKGGSAVRTASTKDTTDEIGRALDVAFSFPGVLPAYTPATTNTEATTNLFDTAKSLHTRGDARLFSSVPEGELVHRQEVGDQKEERLMALRAISAAWLLASIFRLVKLNHISSVAFTEGVSDRIGALQGQEVQYLMLPLLTKEPFVVASTLTAYLSDATRTRPDKARSPEPTRFNFEDQGVITMDGALAYAMPQEQAAIALLEDASMRQQDTDAKAILHFLSLHRLELDESADLSLSATFPDRSESRKSPVVQKQSRRPVKSGPSSRITGKLTVTLKKPDSAFEAPLTDEMKKGGLVAFAFVRMMQMLARDRINQMKFFVARALVTMYDDTKGTSKSQESYTSTNGSIPDSSQGQDLDLKMPKAGGSERSSQRRNLQLYLTRLSKAFDHDYYDFSRCCAVMRTHLGKDSEHRRHRYLAGLLDSSGPKDGSGAMPSLQTVAERCAKCLDATHELMFSMRLLMESVNPK</sequence>
<feature type="region of interest" description="Disordered" evidence="1">
    <location>
        <begin position="749"/>
        <end position="789"/>
    </location>
</feature>
<dbReference type="eggNOG" id="ENOG502RDX8">
    <property type="taxonomic scope" value="Eukaryota"/>
</dbReference>
<protein>
    <submittedName>
        <fullName evidence="2">Uncharacterized protein</fullName>
    </submittedName>
</protein>
<name>V5GGQ3_KALBG</name>
<reference evidence="3" key="1">
    <citation type="journal article" date="2013" name="Genome Announc.">
        <title>Draft genome sequence of Pseudozyma brasiliensis sp. nov. strain GHG001, a high producer of endo-1,4-xylanase isolated from an insect pest of sugarcane.</title>
        <authorList>
            <person name="Oliveira J.V.D.C."/>
            <person name="dos Santos R.A.C."/>
            <person name="Borges T.A."/>
            <person name="Riano-Pachon D.M."/>
            <person name="Goldman G.H."/>
        </authorList>
    </citation>
    <scope>NUCLEOTIDE SEQUENCE [LARGE SCALE GENOMIC DNA]</scope>
    <source>
        <strain evidence="3">GHG001</strain>
    </source>
</reference>
<dbReference type="HOGENOM" id="CLU_332931_0_0_1"/>
<feature type="compositionally biased region" description="Polar residues" evidence="1">
    <location>
        <begin position="751"/>
        <end position="772"/>
    </location>
</feature>
<dbReference type="OMA" id="RWTLDHQ"/>
<feature type="region of interest" description="Disordered" evidence="1">
    <location>
        <begin position="97"/>
        <end position="121"/>
    </location>
</feature>
<accession>V5GGQ3</accession>
<feature type="compositionally biased region" description="Acidic residues" evidence="1">
    <location>
        <begin position="295"/>
        <end position="308"/>
    </location>
</feature>
<gene>
    <name evidence="2" type="ORF">PSEUBRA_SCAF6g00714</name>
</gene>
<feature type="compositionally biased region" description="Low complexity" evidence="1">
    <location>
        <begin position="108"/>
        <end position="121"/>
    </location>
</feature>
<dbReference type="AlphaFoldDB" id="V5GGQ3"/>
<feature type="compositionally biased region" description="Polar residues" evidence="1">
    <location>
        <begin position="172"/>
        <end position="184"/>
    </location>
</feature>
<proteinExistence type="predicted"/>
<evidence type="ECO:0000313" key="3">
    <source>
        <dbReference type="Proteomes" id="UP000019377"/>
    </source>
</evidence>
<organism evidence="2 3">
    <name type="scientific">Kalmanozyma brasiliensis (strain GHG001)</name>
    <name type="common">Yeast</name>
    <name type="synonym">Pseudozyma brasiliensis</name>
    <dbReference type="NCBI Taxonomy" id="1365824"/>
    <lineage>
        <taxon>Eukaryota</taxon>
        <taxon>Fungi</taxon>
        <taxon>Dikarya</taxon>
        <taxon>Basidiomycota</taxon>
        <taxon>Ustilaginomycotina</taxon>
        <taxon>Ustilaginomycetes</taxon>
        <taxon>Ustilaginales</taxon>
        <taxon>Ustilaginaceae</taxon>
        <taxon>Kalmanozyma</taxon>
    </lineage>
</organism>
<keyword evidence="3" id="KW-1185">Reference proteome</keyword>
<dbReference type="EMBL" id="KI545892">
    <property type="protein sequence ID" value="EST05172.1"/>
    <property type="molecule type" value="Genomic_DNA"/>
</dbReference>
<dbReference type="GeneID" id="27421545"/>
<dbReference type="Proteomes" id="UP000019377">
    <property type="component" value="Unassembled WGS sequence"/>
</dbReference>
<feature type="region of interest" description="Disordered" evidence="1">
    <location>
        <begin position="656"/>
        <end position="687"/>
    </location>
</feature>
<feature type="compositionally biased region" description="Basic residues" evidence="1">
    <location>
        <begin position="320"/>
        <end position="332"/>
    </location>
</feature>